<protein>
    <recommendedName>
        <fullName evidence="4">Arsenate reductase</fullName>
    </recommendedName>
</protein>
<gene>
    <name evidence="2" type="ORF">COF62_19690</name>
</gene>
<comment type="similarity">
    <text evidence="1">Belongs to the ArsC family.</text>
</comment>
<dbReference type="Proteomes" id="UP000224044">
    <property type="component" value="Unassembled WGS sequence"/>
</dbReference>
<dbReference type="Pfam" id="PF03960">
    <property type="entry name" value="ArsC"/>
    <property type="match status" value="1"/>
</dbReference>
<name>A0A2C5M3W1_9BACI</name>
<comment type="caution">
    <text evidence="2">The sequence shown here is derived from an EMBL/GenBank/DDBJ whole genome shotgun (WGS) entry which is preliminary data.</text>
</comment>
<dbReference type="Gene3D" id="3.40.30.10">
    <property type="entry name" value="Glutaredoxin"/>
    <property type="match status" value="1"/>
</dbReference>
<reference evidence="2 3" key="1">
    <citation type="submission" date="2017-09" db="EMBL/GenBank/DDBJ databases">
        <title>Large-scale bioinformatics analysis of Bacillus genomes uncovers conserved roles of natural products in bacterial physiology.</title>
        <authorList>
            <consortium name="Agbiome Team Llc"/>
            <person name="Bleich R.M."/>
            <person name="Grubbs K.J."/>
            <person name="Santa Maria K.C."/>
            <person name="Allen S.E."/>
            <person name="Farag S."/>
            <person name="Shank E.A."/>
            <person name="Bowers A."/>
        </authorList>
    </citation>
    <scope>NUCLEOTIDE SEQUENCE [LARGE SCALE GENOMIC DNA]</scope>
    <source>
        <strain evidence="2 3">AFS042148</strain>
    </source>
</reference>
<evidence type="ECO:0000313" key="2">
    <source>
        <dbReference type="EMBL" id="PHE10025.1"/>
    </source>
</evidence>
<organism evidence="2 3">
    <name type="scientific">Bacillus toyonensis</name>
    <dbReference type="NCBI Taxonomy" id="155322"/>
    <lineage>
        <taxon>Bacteria</taxon>
        <taxon>Bacillati</taxon>
        <taxon>Bacillota</taxon>
        <taxon>Bacilli</taxon>
        <taxon>Bacillales</taxon>
        <taxon>Bacillaceae</taxon>
        <taxon>Bacillus</taxon>
        <taxon>Bacillus cereus group</taxon>
    </lineage>
</organism>
<dbReference type="InterPro" id="IPR006660">
    <property type="entry name" value="Arsenate_reductase-like"/>
</dbReference>
<dbReference type="RefSeq" id="WP_000838805.1">
    <property type="nucleotide sequence ID" value="NZ_JBALNA010000031.1"/>
</dbReference>
<accession>A0A2C5M3W1</accession>
<evidence type="ECO:0000313" key="3">
    <source>
        <dbReference type="Proteomes" id="UP000224044"/>
    </source>
</evidence>
<dbReference type="PROSITE" id="PS51353">
    <property type="entry name" value="ARSC"/>
    <property type="match status" value="1"/>
</dbReference>
<dbReference type="InterPro" id="IPR036249">
    <property type="entry name" value="Thioredoxin-like_sf"/>
</dbReference>
<evidence type="ECO:0000256" key="1">
    <source>
        <dbReference type="PROSITE-ProRule" id="PRU01282"/>
    </source>
</evidence>
<proteinExistence type="inferred from homology"/>
<sequence>MKSLNITIYTINSAEGERVAEKLAKYDLMATNKHIVRDRFTFTEFKALLALTDNGLDDLLTQRGSTIDFLTEQGIDLDDLTLREAYNVILQNPKLLKTTILTDWNRIAFGLNGTKMFLPRHLRKQEQRKMYLKPEAQIEYEEAS</sequence>
<dbReference type="EMBL" id="NUSY01000030">
    <property type="protein sequence ID" value="PHE10025.1"/>
    <property type="molecule type" value="Genomic_DNA"/>
</dbReference>
<dbReference type="SUPFAM" id="SSF52833">
    <property type="entry name" value="Thioredoxin-like"/>
    <property type="match status" value="1"/>
</dbReference>
<dbReference type="AlphaFoldDB" id="A0A2C5M3W1"/>
<evidence type="ECO:0008006" key="4">
    <source>
        <dbReference type="Google" id="ProtNLM"/>
    </source>
</evidence>